<dbReference type="Gene3D" id="1.10.510.10">
    <property type="entry name" value="Transferase(Phosphotransferase) domain 1"/>
    <property type="match status" value="1"/>
</dbReference>
<reference evidence="3" key="1">
    <citation type="submission" date="2021-04" db="EMBL/GenBank/DDBJ databases">
        <title>Phycicoccus avicenniae sp. nov., a novel endophytic actinomycetes isolated from branch of Avicennia mariana.</title>
        <authorList>
            <person name="Tuo L."/>
        </authorList>
    </citation>
    <scope>NUCLEOTIDE SEQUENCE</scope>
    <source>
        <strain evidence="3">BSK3Z-2</strain>
    </source>
</reference>
<dbReference type="Gene3D" id="1.50.10.10">
    <property type="match status" value="1"/>
</dbReference>
<dbReference type="InterPro" id="IPR011009">
    <property type="entry name" value="Kinase-like_dom_sf"/>
</dbReference>
<dbReference type="SUPFAM" id="SSF56112">
    <property type="entry name" value="Protein kinase-like (PK-like)"/>
    <property type="match status" value="1"/>
</dbReference>
<sequence>MDHRHLAHLDADPDFYDDVWQVAPAPGDVLGPAAVPDRVEVTDHGPWRIYRTPVMLPDSGWKVHVSCVPTRARDVVATVVAEALAEDLTCKHLRSRRLVAASQAKYADPSAAGKVVTIYTAEETALARIVARLTARLAGEPGARILSDIPVDGAPVSVRFGAFRGVHHVDALGRCAVGRRGAAGSADPVADDRSPHSGARAAGYVPEVVAILREAAAARDADAVLPVTDVRLMHRSNAGGVYSATWEDGRRVVLKEARRHTGFDASGSDAVTRLRHERRALERLAGTGVVPEVVRHHVAGDSEFLVLEHVDGPVLTSGLATRHPAAVPGADGPAYRHWVERVVSGTRASLEVLHAHGVTHRDVHSGNVIDRDGRMVLVDLESAAVDGVAVAEGVGTVLSSPGADVTPQGDLDALERMRAVLVNPQYSLTSRRPDLAAALVRAGESDLDDAEQPVGADDTEPTGPDPARLLAGLRVAADPTRTDRLLPSDVAGFAVPGGGLGLLHGAGGVLATLARTGAQVPDEWRAWLVARALEAPYLAPGLGDGAEGVALCLSMLGEDDASRTVLERWADRSGACPWWSRGAAGRAVALAELSARLDDPSLAATALGLATEVLEAVETDVPPPGHRAGLLDGWAGVGLALLRVAELTAGAPPGPGADLTGPGGAPLGPDGVAARLRAGARAALRRETGAVRVSAGAWLTGDGRRVMPYLGTGSAALGLLAAALGEDGDPEAVRGVRLACSLRSVAGAGLLHGRAGLLATLTLLAPDDPVVATHRRRLAWYTVPAHATGRREHPEAAEADLVLGDQNMRCAADVGSGAAGVLLVADPDPRRAAGAFSDLLCLPRAGTGWHDVTDAMTPVTTGR</sequence>
<organism evidence="3 4">
    <name type="scientific">Phycicoccus avicenniae</name>
    <dbReference type="NCBI Taxonomy" id="2828860"/>
    <lineage>
        <taxon>Bacteria</taxon>
        <taxon>Bacillati</taxon>
        <taxon>Actinomycetota</taxon>
        <taxon>Actinomycetes</taxon>
        <taxon>Micrococcales</taxon>
        <taxon>Intrasporangiaceae</taxon>
        <taxon>Phycicoccus</taxon>
    </lineage>
</organism>
<dbReference type="InterPro" id="IPR012341">
    <property type="entry name" value="6hp_glycosidase-like_sf"/>
</dbReference>
<feature type="domain" description="RamC N-terminal" evidence="2">
    <location>
        <begin position="33"/>
        <end position="196"/>
    </location>
</feature>
<dbReference type="AlphaFoldDB" id="A0A941D600"/>
<dbReference type="Proteomes" id="UP000677016">
    <property type="component" value="Unassembled WGS sequence"/>
</dbReference>
<evidence type="ECO:0000259" key="2">
    <source>
        <dbReference type="Pfam" id="PF25816"/>
    </source>
</evidence>
<proteinExistence type="predicted"/>
<dbReference type="GO" id="GO:0005975">
    <property type="term" value="P:carbohydrate metabolic process"/>
    <property type="evidence" value="ECO:0007669"/>
    <property type="project" value="InterPro"/>
</dbReference>
<keyword evidence="4" id="KW-1185">Reference proteome</keyword>
<gene>
    <name evidence="3" type="ORF">KC207_04310</name>
</gene>
<dbReference type="RefSeq" id="WP_211601679.1">
    <property type="nucleotide sequence ID" value="NZ_JAGSNF010000004.1"/>
</dbReference>
<dbReference type="InterPro" id="IPR057929">
    <property type="entry name" value="RamC_N"/>
</dbReference>
<comment type="caution">
    <text evidence="3">The sequence shown here is derived from an EMBL/GenBank/DDBJ whole genome shotgun (WGS) entry which is preliminary data.</text>
</comment>
<evidence type="ECO:0000256" key="1">
    <source>
        <dbReference type="SAM" id="MobiDB-lite"/>
    </source>
</evidence>
<evidence type="ECO:0000313" key="3">
    <source>
        <dbReference type="EMBL" id="MBR7742510.1"/>
    </source>
</evidence>
<feature type="region of interest" description="Disordered" evidence="1">
    <location>
        <begin position="443"/>
        <end position="466"/>
    </location>
</feature>
<dbReference type="Pfam" id="PF25816">
    <property type="entry name" value="RamC_N"/>
    <property type="match status" value="1"/>
</dbReference>
<dbReference type="SUPFAM" id="SSF158745">
    <property type="entry name" value="LanC-like"/>
    <property type="match status" value="1"/>
</dbReference>
<protein>
    <recommendedName>
        <fullName evidence="2">RamC N-terminal domain-containing protein</fullName>
    </recommendedName>
</protein>
<name>A0A941D600_9MICO</name>
<accession>A0A941D600</accession>
<evidence type="ECO:0000313" key="4">
    <source>
        <dbReference type="Proteomes" id="UP000677016"/>
    </source>
</evidence>
<dbReference type="EMBL" id="JAGSNF010000004">
    <property type="protein sequence ID" value="MBR7742510.1"/>
    <property type="molecule type" value="Genomic_DNA"/>
</dbReference>